<evidence type="ECO:0000313" key="2">
    <source>
        <dbReference type="Proteomes" id="UP001140453"/>
    </source>
</evidence>
<dbReference type="OrthoDB" id="265717at2759"/>
<comment type="caution">
    <text evidence="1">The sequence shown here is derived from an EMBL/GenBank/DDBJ whole genome shotgun (WGS) entry which is preliminary data.</text>
</comment>
<dbReference type="EMBL" id="JAPEVB010000004">
    <property type="protein sequence ID" value="KAJ4389324.1"/>
    <property type="molecule type" value="Genomic_DNA"/>
</dbReference>
<accession>A0A9W8YQ23</accession>
<sequence>MPISPSYFNAHFPFDSEIHSSRADNLWSKMSNIRGFHISALATLLLSSLLLKILAQDVCASSSQPNPIAQQYPNAPTGTLNATLAILPIPIDTARQLIPSKYAILENAYRVLLPDFPQGMYPVIMQAGLDHDIQLAAYGISIPDFQRIGWSFPFVDLLGDGFSSFTWAPAQMISASMEIAVNGSRDYGTTVYPSTFEPGCDAYSRLPNGTTTFTGTATDNSVHATLQFAPLDQDCANPFPVAFYQNITNQPIFGNGTDCDQQIRLFNSTINQGDFAPVPVKATIVSNIPPLDASAGVDAFGMLIDTPFIEYNHVDCQSLKGYHI</sequence>
<organism evidence="1 2">
    <name type="scientific">Gnomoniopsis smithogilvyi</name>
    <dbReference type="NCBI Taxonomy" id="1191159"/>
    <lineage>
        <taxon>Eukaryota</taxon>
        <taxon>Fungi</taxon>
        <taxon>Dikarya</taxon>
        <taxon>Ascomycota</taxon>
        <taxon>Pezizomycotina</taxon>
        <taxon>Sordariomycetes</taxon>
        <taxon>Sordariomycetidae</taxon>
        <taxon>Diaporthales</taxon>
        <taxon>Gnomoniaceae</taxon>
        <taxon>Gnomoniopsis</taxon>
    </lineage>
</organism>
<evidence type="ECO:0000313" key="1">
    <source>
        <dbReference type="EMBL" id="KAJ4389324.1"/>
    </source>
</evidence>
<protein>
    <submittedName>
        <fullName evidence="1">Uncharacterized protein</fullName>
    </submittedName>
</protein>
<reference evidence="1" key="1">
    <citation type="submission" date="2022-10" db="EMBL/GenBank/DDBJ databases">
        <title>Tapping the CABI collections for fungal endophytes: first genome assemblies for Collariella, Neodidymelliopsis, Ascochyta clinopodiicola, Didymella pomorum, Didymosphaeria variabile, Neocosmospora piperis and Neocucurbitaria cava.</title>
        <authorList>
            <person name="Hill R."/>
        </authorList>
    </citation>
    <scope>NUCLEOTIDE SEQUENCE</scope>
    <source>
        <strain evidence="1">IMI 355082</strain>
    </source>
</reference>
<dbReference type="Proteomes" id="UP001140453">
    <property type="component" value="Unassembled WGS sequence"/>
</dbReference>
<dbReference type="AlphaFoldDB" id="A0A9W8YQ23"/>
<name>A0A9W8YQ23_9PEZI</name>
<keyword evidence="2" id="KW-1185">Reference proteome</keyword>
<gene>
    <name evidence="1" type="ORF">N0V93_006790</name>
</gene>
<proteinExistence type="predicted"/>